<keyword evidence="2" id="KW-0472">Membrane</keyword>
<comment type="caution">
    <text evidence="3">The sequence shown here is derived from an EMBL/GenBank/DDBJ whole genome shotgun (WGS) entry which is preliminary data.</text>
</comment>
<keyword evidence="4" id="KW-1185">Reference proteome</keyword>
<reference evidence="3 4" key="1">
    <citation type="journal article" date="2011" name="PLoS Pathog.">
        <title>Endophytic Life Strategies Decoded by Genome and Transcriptome Analyses of the Mutualistic Root Symbiont Piriformospora indica.</title>
        <authorList>
            <person name="Zuccaro A."/>
            <person name="Lahrmann U."/>
            <person name="Guldener U."/>
            <person name="Langen G."/>
            <person name="Pfiffi S."/>
            <person name="Biedenkopf D."/>
            <person name="Wong P."/>
            <person name="Samans B."/>
            <person name="Grimm C."/>
            <person name="Basiewicz M."/>
            <person name="Murat C."/>
            <person name="Martin F."/>
            <person name="Kogel K.H."/>
        </authorList>
    </citation>
    <scope>NUCLEOTIDE SEQUENCE [LARGE SCALE GENOMIC DNA]</scope>
    <source>
        <strain evidence="3 4">DSM 11827</strain>
    </source>
</reference>
<dbReference type="Proteomes" id="UP000007148">
    <property type="component" value="Unassembled WGS sequence"/>
</dbReference>
<evidence type="ECO:0000256" key="2">
    <source>
        <dbReference type="SAM" id="Phobius"/>
    </source>
</evidence>
<feature type="region of interest" description="Disordered" evidence="1">
    <location>
        <begin position="162"/>
        <end position="232"/>
    </location>
</feature>
<keyword evidence="2" id="KW-1133">Transmembrane helix</keyword>
<evidence type="ECO:0000313" key="4">
    <source>
        <dbReference type="Proteomes" id="UP000007148"/>
    </source>
</evidence>
<protein>
    <submittedName>
        <fullName evidence="3">Uncharacterized protein</fullName>
    </submittedName>
</protein>
<evidence type="ECO:0000256" key="1">
    <source>
        <dbReference type="SAM" id="MobiDB-lite"/>
    </source>
</evidence>
<dbReference type="InParanoid" id="G4T5C2"/>
<name>G4T5C2_SERID</name>
<feature type="compositionally biased region" description="Low complexity" evidence="1">
    <location>
        <begin position="188"/>
        <end position="213"/>
    </location>
</feature>
<sequence>MSCVPPNANSVQPTHTTPFRTLSLQNNWLKLVFLLISIDATSGHPSPPLELTRRNHDLSKRALPKRTATYIGVVVGIVGTAFVVTAYICWDLNRRRRHSRQRQMEEERYPRPPMSYDHFPVEPGDEVPVISRPAPVMATSSRPITIPPPPEGLVYEYGQDVVLGPPTTTKHRGSMSPPPGLETAVQRPSANVPSPSSSRPPTASAPPAYTPPGSEDHLTAGSIPVPLPSHQP</sequence>
<gene>
    <name evidence="3" type="ORF">PIIN_00187</name>
</gene>
<dbReference type="EMBL" id="CAFZ01000002">
    <property type="protein sequence ID" value="CCA66503.1"/>
    <property type="molecule type" value="Genomic_DNA"/>
</dbReference>
<dbReference type="AlphaFoldDB" id="G4T5C2"/>
<accession>G4T5C2</accession>
<evidence type="ECO:0000313" key="3">
    <source>
        <dbReference type="EMBL" id="CCA66503.1"/>
    </source>
</evidence>
<feature type="transmembrane region" description="Helical" evidence="2">
    <location>
        <begin position="68"/>
        <end position="90"/>
    </location>
</feature>
<organism evidence="3 4">
    <name type="scientific">Serendipita indica (strain DSM 11827)</name>
    <name type="common">Root endophyte fungus</name>
    <name type="synonym">Piriformospora indica</name>
    <dbReference type="NCBI Taxonomy" id="1109443"/>
    <lineage>
        <taxon>Eukaryota</taxon>
        <taxon>Fungi</taxon>
        <taxon>Dikarya</taxon>
        <taxon>Basidiomycota</taxon>
        <taxon>Agaricomycotina</taxon>
        <taxon>Agaricomycetes</taxon>
        <taxon>Sebacinales</taxon>
        <taxon>Serendipitaceae</taxon>
        <taxon>Serendipita</taxon>
    </lineage>
</organism>
<keyword evidence="2" id="KW-0812">Transmembrane</keyword>
<dbReference type="HOGENOM" id="CLU_1195277_0_0_1"/>
<proteinExistence type="predicted"/>